<protein>
    <submittedName>
        <fullName evidence="2">Serine hydrolase</fullName>
    </submittedName>
</protein>
<proteinExistence type="predicted"/>
<accession>A0ABQ4LEX2</accession>
<dbReference type="Proteomes" id="UP000676601">
    <property type="component" value="Unassembled WGS sequence"/>
</dbReference>
<organism evidence="2 3">
    <name type="scientific">Paenibacillus cineris</name>
    <dbReference type="NCBI Taxonomy" id="237530"/>
    <lineage>
        <taxon>Bacteria</taxon>
        <taxon>Bacillati</taxon>
        <taxon>Bacillota</taxon>
        <taxon>Bacilli</taxon>
        <taxon>Bacillales</taxon>
        <taxon>Paenibacillaceae</taxon>
        <taxon>Paenibacillus</taxon>
    </lineage>
</organism>
<feature type="domain" description="Beta-lactamase-related" evidence="1">
    <location>
        <begin position="25"/>
        <end position="381"/>
    </location>
</feature>
<dbReference type="InterPro" id="IPR012338">
    <property type="entry name" value="Beta-lactam/transpept-like"/>
</dbReference>
<dbReference type="PANTHER" id="PTHR43283:SF3">
    <property type="entry name" value="BETA-LACTAMASE FAMILY PROTEIN (AFU_ORTHOLOGUE AFUA_5G07500)"/>
    <property type="match status" value="1"/>
</dbReference>
<evidence type="ECO:0000313" key="3">
    <source>
        <dbReference type="Proteomes" id="UP000676601"/>
    </source>
</evidence>
<dbReference type="GO" id="GO:0016787">
    <property type="term" value="F:hydrolase activity"/>
    <property type="evidence" value="ECO:0007669"/>
    <property type="project" value="UniProtKB-KW"/>
</dbReference>
<reference evidence="2 3" key="1">
    <citation type="submission" date="2021-03" db="EMBL/GenBank/DDBJ databases">
        <title>Antimicrobial resistance genes in bacteria isolated from Japanese honey, and their potential for conferring macrolide and lincosamide resistance in the American foulbrood pathogen Paenibacillus larvae.</title>
        <authorList>
            <person name="Okamoto M."/>
            <person name="Kumagai M."/>
            <person name="Kanamori H."/>
            <person name="Takamatsu D."/>
        </authorList>
    </citation>
    <scope>NUCLEOTIDE SEQUENCE [LARGE SCALE GENOMIC DNA]</scope>
    <source>
        <strain evidence="2 3">J21TS7</strain>
    </source>
</reference>
<evidence type="ECO:0000259" key="1">
    <source>
        <dbReference type="Pfam" id="PF00144"/>
    </source>
</evidence>
<dbReference type="Pfam" id="PF00144">
    <property type="entry name" value="Beta-lactamase"/>
    <property type="match status" value="1"/>
</dbReference>
<gene>
    <name evidence="2" type="ORF">J21TS7_34070</name>
</gene>
<dbReference type="PANTHER" id="PTHR43283">
    <property type="entry name" value="BETA-LACTAMASE-RELATED"/>
    <property type="match status" value="1"/>
</dbReference>
<evidence type="ECO:0000313" key="2">
    <source>
        <dbReference type="EMBL" id="GIO55089.1"/>
    </source>
</evidence>
<dbReference type="EMBL" id="BORU01000001">
    <property type="protein sequence ID" value="GIO55089.1"/>
    <property type="molecule type" value="Genomic_DNA"/>
</dbReference>
<comment type="caution">
    <text evidence="2">The sequence shown here is derived from an EMBL/GenBank/DDBJ whole genome shotgun (WGS) entry which is preliminary data.</text>
</comment>
<keyword evidence="3" id="KW-1185">Reference proteome</keyword>
<dbReference type="Gene3D" id="3.40.710.10">
    <property type="entry name" value="DD-peptidase/beta-lactamase superfamily"/>
    <property type="match status" value="1"/>
</dbReference>
<dbReference type="InterPro" id="IPR001466">
    <property type="entry name" value="Beta-lactam-related"/>
</dbReference>
<sequence>MTHCGALHFVKGEMAMSSFERLTPLFKKYMEQGGPAGCACLVMRKGETVYDEKFGYANLETKQNIQSDTIYRIYSMTKVITCTAALQLYERGLYLLDDPLEEYLPEFKNPSVFRQDESGNMVAGPAAGPIRIRDLFTMTSGLTYGGSGSETERLTGPIYQKAPTSMDVRAFTRALAEVPLAFDPGTRWQYGLSHDVLGALIEVLSGQTFEQYLKREIFDPLGMKDTSFRISEGKRDRLAVMYNLAEDGTLTPNNSLETPYQPECRFESGGGGLLSTIGDYARFAQALVRGGELDGYRLLSPKTVQLMATNHLTPQQMNDYNWGHLNGYGYGLGVRVMIDPAAGGTGSSIGEYGWAGMAGSWVMIDPQEDLTLVYMQQMLPSREPYIANRIRNVVYSALD</sequence>
<keyword evidence="2" id="KW-0378">Hydrolase</keyword>
<name>A0ABQ4LEX2_9BACL</name>
<dbReference type="InterPro" id="IPR050789">
    <property type="entry name" value="Diverse_Enzym_Activities"/>
</dbReference>
<dbReference type="SUPFAM" id="SSF56601">
    <property type="entry name" value="beta-lactamase/transpeptidase-like"/>
    <property type="match status" value="1"/>
</dbReference>